<sequence length="182" mass="20387">MPPAFEAEIIQKQLISDLTQTGNSHYSICFNIKNKGTHRVRITKIHFCRSGEHSGVNVQIYRTKDKRHGFENATNESQWTMCAQGTRDFSDYSGGRNAIYPFQLRVPLELEAGDTVGIWIQTSDNCGVEFSGEDVPLGTVSMQDNNLQVLCGPYGSSNTPFTSRNANRRLTGTIIDYEVEDD</sequence>
<gene>
    <name evidence="1" type="ORF">PAPYR_9220</name>
</gene>
<evidence type="ECO:0000313" key="1">
    <source>
        <dbReference type="EMBL" id="KAJ4455728.1"/>
    </source>
</evidence>
<proteinExistence type="predicted"/>
<protein>
    <submittedName>
        <fullName evidence="1">Uncharacterized protein</fullName>
    </submittedName>
</protein>
<organism evidence="1 2">
    <name type="scientific">Paratrimastix pyriformis</name>
    <dbReference type="NCBI Taxonomy" id="342808"/>
    <lineage>
        <taxon>Eukaryota</taxon>
        <taxon>Metamonada</taxon>
        <taxon>Preaxostyla</taxon>
        <taxon>Paratrimastigidae</taxon>
        <taxon>Paratrimastix</taxon>
    </lineage>
</organism>
<keyword evidence="2" id="KW-1185">Reference proteome</keyword>
<reference evidence="1" key="1">
    <citation type="journal article" date="2022" name="bioRxiv">
        <title>Genomics of Preaxostyla Flagellates Illuminates Evolutionary Transitions and the Path Towards Mitochondrial Loss.</title>
        <authorList>
            <person name="Novak L.V.F."/>
            <person name="Treitli S.C."/>
            <person name="Pyrih J."/>
            <person name="Halakuc P."/>
            <person name="Pipaliya S.V."/>
            <person name="Vacek V."/>
            <person name="Brzon O."/>
            <person name="Soukal P."/>
            <person name="Eme L."/>
            <person name="Dacks J.B."/>
            <person name="Karnkowska A."/>
            <person name="Elias M."/>
            <person name="Hampl V."/>
        </authorList>
    </citation>
    <scope>NUCLEOTIDE SEQUENCE</scope>
    <source>
        <strain evidence="1">RCP-MX</strain>
    </source>
</reference>
<evidence type="ECO:0000313" key="2">
    <source>
        <dbReference type="Proteomes" id="UP001141327"/>
    </source>
</evidence>
<comment type="caution">
    <text evidence="1">The sequence shown here is derived from an EMBL/GenBank/DDBJ whole genome shotgun (WGS) entry which is preliminary data.</text>
</comment>
<accession>A0ABQ8U8U3</accession>
<name>A0ABQ8U8U3_9EUKA</name>
<dbReference type="Proteomes" id="UP001141327">
    <property type="component" value="Unassembled WGS sequence"/>
</dbReference>
<dbReference type="EMBL" id="JAPMOS010000094">
    <property type="protein sequence ID" value="KAJ4455728.1"/>
    <property type="molecule type" value="Genomic_DNA"/>
</dbReference>